<dbReference type="InterPro" id="IPR015943">
    <property type="entry name" value="WD40/YVTN_repeat-like_dom_sf"/>
</dbReference>
<name>A0A0L0HM58_SPIPD</name>
<evidence type="ECO:0000256" key="6">
    <source>
        <dbReference type="ARBA" id="ARBA00022729"/>
    </source>
</evidence>
<dbReference type="VEuPathDB" id="FungiDB:SPPG_02632"/>
<evidence type="ECO:0000313" key="16">
    <source>
        <dbReference type="Proteomes" id="UP000053201"/>
    </source>
</evidence>
<dbReference type="RefSeq" id="XP_016610177.1">
    <property type="nucleotide sequence ID" value="XM_016750915.1"/>
</dbReference>
<protein>
    <recommendedName>
        <fullName evidence="4">ER membrane protein complex subunit 1</fullName>
    </recommendedName>
</protein>
<evidence type="ECO:0000256" key="12">
    <source>
        <dbReference type="SAM" id="SignalP"/>
    </source>
</evidence>
<evidence type="ECO:0000313" key="15">
    <source>
        <dbReference type="EMBL" id="KND02138.1"/>
    </source>
</evidence>
<reference evidence="15 16" key="1">
    <citation type="submission" date="2009-08" db="EMBL/GenBank/DDBJ databases">
        <title>The Genome Sequence of Spizellomyces punctatus strain DAOM BR117.</title>
        <authorList>
            <consortium name="The Broad Institute Genome Sequencing Platform"/>
            <person name="Russ C."/>
            <person name="Cuomo C."/>
            <person name="Shea T."/>
            <person name="Young S.K."/>
            <person name="Zeng Q."/>
            <person name="Koehrsen M."/>
            <person name="Haas B."/>
            <person name="Borodovsky M."/>
            <person name="Guigo R."/>
            <person name="Alvarado L."/>
            <person name="Berlin A."/>
            <person name="Bochicchio J."/>
            <person name="Borenstein D."/>
            <person name="Chapman S."/>
            <person name="Chen Z."/>
            <person name="Engels R."/>
            <person name="Freedman E."/>
            <person name="Gellesch M."/>
            <person name="Goldberg J."/>
            <person name="Griggs A."/>
            <person name="Gujja S."/>
            <person name="Heiman D."/>
            <person name="Hepburn T."/>
            <person name="Howarth C."/>
            <person name="Jen D."/>
            <person name="Larson L."/>
            <person name="Lewis B."/>
            <person name="Mehta T."/>
            <person name="Park D."/>
            <person name="Pearson M."/>
            <person name="Roberts A."/>
            <person name="Saif S."/>
            <person name="Shenoy N."/>
            <person name="Sisk P."/>
            <person name="Stolte C."/>
            <person name="Sykes S."/>
            <person name="Thomson T."/>
            <person name="Walk T."/>
            <person name="White J."/>
            <person name="Yandava C."/>
            <person name="Burger G."/>
            <person name="Gray M.W."/>
            <person name="Holland P.W.H."/>
            <person name="King N."/>
            <person name="Lang F.B.F."/>
            <person name="Roger A.J."/>
            <person name="Ruiz-Trillo I."/>
            <person name="Lander E."/>
            <person name="Nusbaum C."/>
        </authorList>
    </citation>
    <scope>NUCLEOTIDE SEQUENCE [LARGE SCALE GENOMIC DNA]</scope>
    <source>
        <strain evidence="15 16">DAOM BR117</strain>
    </source>
</reference>
<keyword evidence="16" id="KW-1185">Reference proteome</keyword>
<evidence type="ECO:0000256" key="8">
    <source>
        <dbReference type="ARBA" id="ARBA00022989"/>
    </source>
</evidence>
<feature type="transmembrane region" description="Helical" evidence="11">
    <location>
        <begin position="970"/>
        <end position="990"/>
    </location>
</feature>
<dbReference type="FunCoup" id="A0A0L0HM58">
    <property type="interactions" value="316"/>
</dbReference>
<keyword evidence="10" id="KW-0325">Glycoprotein</keyword>
<feature type="signal peptide" evidence="12">
    <location>
        <begin position="1"/>
        <end position="16"/>
    </location>
</feature>
<proteinExistence type="inferred from homology"/>
<dbReference type="OrthoDB" id="28092at2759"/>
<dbReference type="OMA" id="SWAEVYH"/>
<gene>
    <name evidence="15" type="ORF">SPPG_02632</name>
</gene>
<dbReference type="InterPro" id="IPR026895">
    <property type="entry name" value="EMC1"/>
</dbReference>
<sequence length="1004" mass="111094">MLLLLLACLLCTPVFSAIHVDQAGATDWHKELVGTPSHVFYTRTGQRSQLFVGTERNVLALISPKTGNSVWRQVLEPSDDLLSVRLGSHGLVSISGRRLIHTRLWDAQTGFLVWDQSSDGNVSKPAADLTFTGGGDVVTLINGETVTRLSGEEGSILWSSKLETSATYRCIYAHGRVLYLIGTKQSRDYPEVSIIQMDAITGRIIEEYQPPNGAVRASEDIFVAGDVEHVYLYWNGVARAYRHILGRQADVEEVEEVFGIESAEIVTVLQPETMHPDIIIRAKDKYLIARNPHTVVHTFQRAHLEGNIFATAHSLGKTHVLRLTRGSGKELRAELVDSTSAKAIGTYSIPFIERMSGPVQKAFLDVFPKKDGSIGFRIFIITADGSTKLLKDGAIVWTKEEALTKASAAVYVDLPEKSLLSQVHDELNEQPEETASITSIERYMRRVRSHYNKVKALPERIVAMSKYLFGSSNTHDDMDLRADMLGVRKVIVFASKTGKVVAYDTERGRTVWERYFGGISFWQVENIRTSVVKYPPVITLVGNRDESTSLLYRLNALTGDDYPGDGSNATSEFGLIRKVMRLPLEEPEDRTHLLALVGQDSQVYLHPDSPVARGAFETFLPTFHLYLTEGVGSSELGGFKVAQSPDGNYKLISTWKVEFPDDEKIAALGEVSKHEHVASLGRVLGNRSVLYKYLNPNLLALATIATTGTGPFDAQFTSVVLLYLIDTVTGSIHYRAEFKGAGHVLPDIPSIHLVQSENWAVVSYWNHGPEAAPSQIDQSTIETEQDLKKKRKKKRKPAAATSFAVPDAKGFEMATLEFYESAKPDSRLESNTFSSFQSKRPHVIAQSYAFPKRINAMALTATGAGITTKEVLLGLAEGHLYGVNKRLLDPRRPVGAPTADEKEEGVLPYRATLDFNPKEVASYHLYVPRIEHVLSSATKLESTSLTIAWGLDIFCARRSPSKAFDVLSEGFNYGALLTTIAALILGIWVAKGMAQRKKLNDLWK</sequence>
<keyword evidence="8 11" id="KW-1133">Transmembrane helix</keyword>
<dbReference type="eggNOG" id="KOG2103">
    <property type="taxonomic scope" value="Eukaryota"/>
</dbReference>
<evidence type="ECO:0000256" key="9">
    <source>
        <dbReference type="ARBA" id="ARBA00023136"/>
    </source>
</evidence>
<dbReference type="EMBL" id="KQ257453">
    <property type="protein sequence ID" value="KND02138.1"/>
    <property type="molecule type" value="Genomic_DNA"/>
</dbReference>
<evidence type="ECO:0000256" key="3">
    <source>
        <dbReference type="ARBA" id="ARBA00011276"/>
    </source>
</evidence>
<dbReference type="AlphaFoldDB" id="A0A0L0HM58"/>
<keyword evidence="7" id="KW-0256">Endoplasmic reticulum</keyword>
<dbReference type="Proteomes" id="UP000053201">
    <property type="component" value="Unassembled WGS sequence"/>
</dbReference>
<dbReference type="SUPFAM" id="SSF50998">
    <property type="entry name" value="Quinoprotein alcohol dehydrogenase-like"/>
    <property type="match status" value="1"/>
</dbReference>
<dbReference type="InterPro" id="IPR011047">
    <property type="entry name" value="Quinoprotein_ADH-like_sf"/>
</dbReference>
<evidence type="ECO:0000256" key="2">
    <source>
        <dbReference type="ARBA" id="ARBA00007904"/>
    </source>
</evidence>
<evidence type="ECO:0000256" key="4">
    <source>
        <dbReference type="ARBA" id="ARBA00020824"/>
    </source>
</evidence>
<evidence type="ECO:0000256" key="11">
    <source>
        <dbReference type="SAM" id="Phobius"/>
    </source>
</evidence>
<dbReference type="GO" id="GO:0072546">
    <property type="term" value="C:EMC complex"/>
    <property type="evidence" value="ECO:0007669"/>
    <property type="project" value="InterPro"/>
</dbReference>
<evidence type="ECO:0000256" key="5">
    <source>
        <dbReference type="ARBA" id="ARBA00022692"/>
    </source>
</evidence>
<comment type="subcellular location">
    <subcellularLocation>
        <location evidence="1">Endoplasmic reticulum membrane</location>
        <topology evidence="1">Single-pass type I membrane protein</topology>
    </subcellularLocation>
</comment>
<feature type="domain" description="EMC1 first beta-propeller" evidence="14">
    <location>
        <begin position="17"/>
        <end position="401"/>
    </location>
</feature>
<dbReference type="GO" id="GO:0034975">
    <property type="term" value="P:protein folding in endoplasmic reticulum"/>
    <property type="evidence" value="ECO:0007669"/>
    <property type="project" value="TreeGrafter"/>
</dbReference>
<comment type="subunit">
    <text evidence="3">Component of the ER membrane protein complex (EMC).</text>
</comment>
<feature type="chain" id="PRO_5005540068" description="ER membrane protein complex subunit 1" evidence="12">
    <location>
        <begin position="17"/>
        <end position="1004"/>
    </location>
</feature>
<organism evidence="15 16">
    <name type="scientific">Spizellomyces punctatus (strain DAOM BR117)</name>
    <dbReference type="NCBI Taxonomy" id="645134"/>
    <lineage>
        <taxon>Eukaryota</taxon>
        <taxon>Fungi</taxon>
        <taxon>Fungi incertae sedis</taxon>
        <taxon>Chytridiomycota</taxon>
        <taxon>Chytridiomycota incertae sedis</taxon>
        <taxon>Chytridiomycetes</taxon>
        <taxon>Spizellomycetales</taxon>
        <taxon>Spizellomycetaceae</taxon>
        <taxon>Spizellomyces</taxon>
    </lineage>
</organism>
<dbReference type="STRING" id="645134.A0A0L0HM58"/>
<dbReference type="Pfam" id="PF25293">
    <property type="entry name" value="Beta-prop_EMC1_N"/>
    <property type="match status" value="1"/>
</dbReference>
<keyword evidence="6 12" id="KW-0732">Signal</keyword>
<dbReference type="GeneID" id="27686205"/>
<dbReference type="InParanoid" id="A0A0L0HM58"/>
<dbReference type="Gene3D" id="2.130.10.10">
    <property type="entry name" value="YVTN repeat-like/Quinoprotein amine dehydrogenase"/>
    <property type="match status" value="1"/>
</dbReference>
<evidence type="ECO:0000259" key="13">
    <source>
        <dbReference type="Pfam" id="PF07774"/>
    </source>
</evidence>
<accession>A0A0L0HM58</accession>
<dbReference type="InterPro" id="IPR058545">
    <property type="entry name" value="Beta-prop_EMC1_1st"/>
</dbReference>
<feature type="domain" description="ER membrane protein complex subunit 1 C-terminal" evidence="13">
    <location>
        <begin position="756"/>
        <end position="1003"/>
    </location>
</feature>
<evidence type="ECO:0000256" key="7">
    <source>
        <dbReference type="ARBA" id="ARBA00022824"/>
    </source>
</evidence>
<comment type="similarity">
    <text evidence="2">Belongs to the EMC1 family.</text>
</comment>
<dbReference type="PANTHER" id="PTHR21573">
    <property type="entry name" value="ER MEMBRANE PROTEIN COMPLEX SUBUNIT 1"/>
    <property type="match status" value="1"/>
</dbReference>
<evidence type="ECO:0000256" key="1">
    <source>
        <dbReference type="ARBA" id="ARBA00004115"/>
    </source>
</evidence>
<evidence type="ECO:0000256" key="10">
    <source>
        <dbReference type="ARBA" id="ARBA00023180"/>
    </source>
</evidence>
<dbReference type="Pfam" id="PF07774">
    <property type="entry name" value="EMC1_C"/>
    <property type="match status" value="1"/>
</dbReference>
<evidence type="ECO:0000259" key="14">
    <source>
        <dbReference type="Pfam" id="PF25293"/>
    </source>
</evidence>
<dbReference type="InterPro" id="IPR011678">
    <property type="entry name" value="EMC1_C"/>
</dbReference>
<keyword evidence="5 11" id="KW-0812">Transmembrane</keyword>
<keyword evidence="9 11" id="KW-0472">Membrane</keyword>
<dbReference type="PANTHER" id="PTHR21573:SF0">
    <property type="entry name" value="ER MEMBRANE PROTEIN COMPLEX SUBUNIT 1"/>
    <property type="match status" value="1"/>
</dbReference>